<gene>
    <name evidence="1" type="ORF">CPELLU_LOCUS21516</name>
</gene>
<feature type="non-terminal residue" evidence="1">
    <location>
        <position position="81"/>
    </location>
</feature>
<comment type="caution">
    <text evidence="1">The sequence shown here is derived from an EMBL/GenBank/DDBJ whole genome shotgun (WGS) entry which is preliminary data.</text>
</comment>
<dbReference type="AlphaFoldDB" id="A0A9N9KJV8"/>
<dbReference type="EMBL" id="CAJVQA010080667">
    <property type="protein sequence ID" value="CAG8837184.1"/>
    <property type="molecule type" value="Genomic_DNA"/>
</dbReference>
<organism evidence="1 2">
    <name type="scientific">Cetraspora pellucida</name>
    <dbReference type="NCBI Taxonomy" id="1433469"/>
    <lineage>
        <taxon>Eukaryota</taxon>
        <taxon>Fungi</taxon>
        <taxon>Fungi incertae sedis</taxon>
        <taxon>Mucoromycota</taxon>
        <taxon>Glomeromycotina</taxon>
        <taxon>Glomeromycetes</taxon>
        <taxon>Diversisporales</taxon>
        <taxon>Gigasporaceae</taxon>
        <taxon>Cetraspora</taxon>
    </lineage>
</organism>
<accession>A0A9N9KJV8</accession>
<dbReference type="OrthoDB" id="2433953at2759"/>
<name>A0A9N9KJV8_9GLOM</name>
<sequence>PRELVREEMAINEGLEEINKKGEEREKEIEMDRFHIERGKVKCECWQCAANKPQAEEKTEGKEQCPECEKWVKKLDSENGI</sequence>
<protein>
    <submittedName>
        <fullName evidence="1">2227_t:CDS:1</fullName>
    </submittedName>
</protein>
<dbReference type="Proteomes" id="UP000789759">
    <property type="component" value="Unassembled WGS sequence"/>
</dbReference>
<proteinExistence type="predicted"/>
<reference evidence="1" key="1">
    <citation type="submission" date="2021-06" db="EMBL/GenBank/DDBJ databases">
        <authorList>
            <person name="Kallberg Y."/>
            <person name="Tangrot J."/>
            <person name="Rosling A."/>
        </authorList>
    </citation>
    <scope>NUCLEOTIDE SEQUENCE</scope>
    <source>
        <strain evidence="1">FL966</strain>
    </source>
</reference>
<keyword evidence="2" id="KW-1185">Reference proteome</keyword>
<evidence type="ECO:0000313" key="2">
    <source>
        <dbReference type="Proteomes" id="UP000789759"/>
    </source>
</evidence>
<evidence type="ECO:0000313" key="1">
    <source>
        <dbReference type="EMBL" id="CAG8837184.1"/>
    </source>
</evidence>
<feature type="non-terminal residue" evidence="1">
    <location>
        <position position="1"/>
    </location>
</feature>